<organism evidence="2 3">
    <name type="scientific">Flammeovirga pectinis</name>
    <dbReference type="NCBI Taxonomy" id="2494373"/>
    <lineage>
        <taxon>Bacteria</taxon>
        <taxon>Pseudomonadati</taxon>
        <taxon>Bacteroidota</taxon>
        <taxon>Cytophagia</taxon>
        <taxon>Cytophagales</taxon>
        <taxon>Flammeovirgaceae</taxon>
        <taxon>Flammeovirga</taxon>
    </lineage>
</organism>
<dbReference type="RefSeq" id="WP_126618454.1">
    <property type="nucleotide sequence ID" value="NZ_CP034562.1"/>
</dbReference>
<dbReference type="InterPro" id="IPR002560">
    <property type="entry name" value="Transposase_DDE"/>
</dbReference>
<evidence type="ECO:0000313" key="2">
    <source>
        <dbReference type="EMBL" id="AZQ64604.1"/>
    </source>
</evidence>
<dbReference type="AlphaFoldDB" id="A0A3Q9FUA5"/>
<dbReference type="PANTHER" id="PTHR33498:SF1">
    <property type="entry name" value="TRANSPOSASE FOR INSERTION SEQUENCE ELEMENT IS1557"/>
    <property type="match status" value="1"/>
</dbReference>
<dbReference type="OrthoDB" id="3238779at2"/>
<sequence>MALLPDRKVETVSKWLLAHPEIKIITRDGSSSYASTATKGAPQAEQISDKWHISCN</sequence>
<dbReference type="PANTHER" id="PTHR33498">
    <property type="entry name" value="TRANSPOSASE FOR INSERTION SEQUENCE ELEMENT IS1557"/>
    <property type="match status" value="1"/>
</dbReference>
<dbReference type="Proteomes" id="UP000267268">
    <property type="component" value="Chromosome 1"/>
</dbReference>
<name>A0A3Q9FUA5_9BACT</name>
<dbReference type="Pfam" id="PF01610">
    <property type="entry name" value="DDE_Tnp_ISL3"/>
    <property type="match status" value="1"/>
</dbReference>
<dbReference type="InterPro" id="IPR047951">
    <property type="entry name" value="Transpos_ISL3"/>
</dbReference>
<dbReference type="EMBL" id="CP034562">
    <property type="protein sequence ID" value="AZQ64604.1"/>
    <property type="molecule type" value="Genomic_DNA"/>
</dbReference>
<reference evidence="2 3" key="1">
    <citation type="submission" date="2018-12" db="EMBL/GenBank/DDBJ databases">
        <title>Flammeovirga pectinis sp. nov., isolated from the gut of the Korean scallop, Patinopecten yessoensis.</title>
        <authorList>
            <person name="Bae J.-W."/>
            <person name="Jeong Y.-S."/>
            <person name="Kang W."/>
        </authorList>
    </citation>
    <scope>NUCLEOTIDE SEQUENCE [LARGE SCALE GENOMIC DNA]</scope>
    <source>
        <strain evidence="2 3">L12M1</strain>
    </source>
</reference>
<dbReference type="KEGG" id="fll:EI427_16370"/>
<keyword evidence="3" id="KW-1185">Reference proteome</keyword>
<evidence type="ECO:0000259" key="1">
    <source>
        <dbReference type="Pfam" id="PF01610"/>
    </source>
</evidence>
<protein>
    <recommendedName>
        <fullName evidence="1">Transposase IS204/IS1001/IS1096/IS1165 DDE domain-containing protein</fullName>
    </recommendedName>
</protein>
<accession>A0A3Q9FUA5</accession>
<gene>
    <name evidence="2" type="ORF">EI427_16370</name>
</gene>
<proteinExistence type="predicted"/>
<evidence type="ECO:0000313" key="3">
    <source>
        <dbReference type="Proteomes" id="UP000267268"/>
    </source>
</evidence>
<feature type="domain" description="Transposase IS204/IS1001/IS1096/IS1165 DDE" evidence="1">
    <location>
        <begin position="2"/>
        <end position="54"/>
    </location>
</feature>